<dbReference type="InterPro" id="IPR008283">
    <property type="entry name" value="Peptidase_M17_N"/>
</dbReference>
<dbReference type="InterPro" id="IPR043472">
    <property type="entry name" value="Macro_dom-like"/>
</dbReference>
<dbReference type="GO" id="GO:0030145">
    <property type="term" value="F:manganese ion binding"/>
    <property type="evidence" value="ECO:0007669"/>
    <property type="project" value="InterPro"/>
</dbReference>
<dbReference type="EMBL" id="UINC01007604">
    <property type="protein sequence ID" value="SVA34226.1"/>
    <property type="molecule type" value="Genomic_DNA"/>
</dbReference>
<accession>A0A381V1E6</accession>
<dbReference type="Gene3D" id="3.40.220.10">
    <property type="entry name" value="Leucine Aminopeptidase, subunit E, domain 1"/>
    <property type="match status" value="1"/>
</dbReference>
<name>A0A381V1E6_9ZZZZ</name>
<dbReference type="SUPFAM" id="SSF53187">
    <property type="entry name" value="Zn-dependent exopeptidases"/>
    <property type="match status" value="1"/>
</dbReference>
<dbReference type="AlphaFoldDB" id="A0A381V1E6"/>
<keyword evidence="5" id="KW-0645">Protease</keyword>
<feature type="domain" description="Cytosol aminopeptidase" evidence="7">
    <location>
        <begin position="350"/>
        <end position="357"/>
    </location>
</feature>
<keyword evidence="4" id="KW-0031">Aminopeptidase</keyword>
<dbReference type="EC" id="3.4.11.1" evidence="3"/>
<evidence type="ECO:0000256" key="2">
    <source>
        <dbReference type="ARBA" id="ARBA00009528"/>
    </source>
</evidence>
<dbReference type="GO" id="GO:0005737">
    <property type="term" value="C:cytoplasm"/>
    <property type="evidence" value="ECO:0007669"/>
    <property type="project" value="InterPro"/>
</dbReference>
<evidence type="ECO:0000256" key="5">
    <source>
        <dbReference type="ARBA" id="ARBA00022670"/>
    </source>
</evidence>
<organism evidence="8">
    <name type="scientific">marine metagenome</name>
    <dbReference type="NCBI Taxonomy" id="408172"/>
    <lineage>
        <taxon>unclassified sequences</taxon>
        <taxon>metagenomes</taxon>
        <taxon>ecological metagenomes</taxon>
    </lineage>
</organism>
<dbReference type="InterPro" id="IPR000819">
    <property type="entry name" value="Peptidase_M17_C"/>
</dbReference>
<dbReference type="PANTHER" id="PTHR11963">
    <property type="entry name" value="LEUCINE AMINOPEPTIDASE-RELATED"/>
    <property type="match status" value="1"/>
</dbReference>
<dbReference type="PRINTS" id="PR00481">
    <property type="entry name" value="LAMNOPPTDASE"/>
</dbReference>
<dbReference type="PANTHER" id="PTHR11963:SF23">
    <property type="entry name" value="CYTOSOL AMINOPEPTIDASE"/>
    <property type="match status" value="1"/>
</dbReference>
<evidence type="ECO:0000256" key="3">
    <source>
        <dbReference type="ARBA" id="ARBA00012565"/>
    </source>
</evidence>
<evidence type="ECO:0000313" key="8">
    <source>
        <dbReference type="EMBL" id="SVA34226.1"/>
    </source>
</evidence>
<dbReference type="SUPFAM" id="SSF52949">
    <property type="entry name" value="Macro domain-like"/>
    <property type="match status" value="1"/>
</dbReference>
<keyword evidence="6" id="KW-0378">Hydrolase</keyword>
<evidence type="ECO:0000259" key="7">
    <source>
        <dbReference type="PROSITE" id="PS00631"/>
    </source>
</evidence>
<comment type="catalytic activity">
    <reaction evidence="1">
        <text>Release of an N-terminal amino acid, Xaa-|-Yaa-, in which Xaa is preferably Leu, but may be other amino acids including Pro although not Arg or Lys, and Yaa may be Pro. Amino acid amides and methyl esters are also readily hydrolyzed, but rates on arylamides are exceedingly low.</text>
        <dbReference type="EC" id="3.4.11.1"/>
    </reaction>
</comment>
<dbReference type="GO" id="GO:0006508">
    <property type="term" value="P:proteolysis"/>
    <property type="evidence" value="ECO:0007669"/>
    <property type="project" value="UniProtKB-KW"/>
</dbReference>
<dbReference type="Pfam" id="PF02789">
    <property type="entry name" value="Peptidase_M17_N"/>
    <property type="match status" value="1"/>
</dbReference>
<reference evidence="8" key="1">
    <citation type="submission" date="2018-05" db="EMBL/GenBank/DDBJ databases">
        <authorList>
            <person name="Lanie J.A."/>
            <person name="Ng W.-L."/>
            <person name="Kazmierczak K.M."/>
            <person name="Andrzejewski T.M."/>
            <person name="Davidsen T.M."/>
            <person name="Wayne K.J."/>
            <person name="Tettelin H."/>
            <person name="Glass J.I."/>
            <person name="Rusch D."/>
            <person name="Podicherti R."/>
            <person name="Tsui H.-C.T."/>
            <person name="Winkler M.E."/>
        </authorList>
    </citation>
    <scope>NUCLEOTIDE SEQUENCE</scope>
</reference>
<dbReference type="Pfam" id="PF00883">
    <property type="entry name" value="Peptidase_M17"/>
    <property type="match status" value="1"/>
</dbReference>
<dbReference type="GO" id="GO:0070006">
    <property type="term" value="F:metalloaminopeptidase activity"/>
    <property type="evidence" value="ECO:0007669"/>
    <property type="project" value="InterPro"/>
</dbReference>
<evidence type="ECO:0000256" key="4">
    <source>
        <dbReference type="ARBA" id="ARBA00022438"/>
    </source>
</evidence>
<proteinExistence type="inferred from homology"/>
<dbReference type="Gene3D" id="3.40.630.10">
    <property type="entry name" value="Zn peptidases"/>
    <property type="match status" value="1"/>
</dbReference>
<protein>
    <recommendedName>
        <fullName evidence="3">leucyl aminopeptidase</fullName>
        <ecNumber evidence="3">3.4.11.1</ecNumber>
    </recommendedName>
</protein>
<evidence type="ECO:0000256" key="6">
    <source>
        <dbReference type="ARBA" id="ARBA00022801"/>
    </source>
</evidence>
<sequence length="476" mass="49413">MSGTLNGPVVQCTDEDPSAVSSDVLCVPVFADGDTEFLRRLDRATGGNVGRGRESGEFNGKLRGRFWTDVSDASWLTRRVLLIGAGDRELFDCDRARSVAATAGMSARSHAAQRIVLVCPTPGDVAGIHQALAEGVILGAFRDVRFKSRDTGSSALTDVSLLVQSEQLSGASLEVARGVTLADCTNLARELANEPGNLFTPRVFASRAVELVTGPTTTVEVLGEEAIAAQRMGLLQGVAQGSSEPARVIVMRYEPPEAPADGPVLGLVGKGVTFDTGGISIKPADGMDRMKRDMAGGAAVVCAMRAIGQLAPPVRVIGIVPATENMPGGRAIRPGDVLTAASGLRVEVLNTDAEGRLILADGLWLAQSLGATHLVDIATLTGACVVALGHHASGLVGSPSGWADTVRRVADGAGERVWPLPTFDAYESQLESDTADLSNIGGRAGGAITAGLFLKAFAGGLPWAHLDIAGTAWYEE</sequence>
<dbReference type="InterPro" id="IPR023042">
    <property type="entry name" value="Peptidase_M17_leu_NH2_pept"/>
</dbReference>
<evidence type="ECO:0000256" key="1">
    <source>
        <dbReference type="ARBA" id="ARBA00000135"/>
    </source>
</evidence>
<dbReference type="PROSITE" id="PS00631">
    <property type="entry name" value="CYTOSOL_AP"/>
    <property type="match status" value="1"/>
</dbReference>
<dbReference type="InterPro" id="IPR011356">
    <property type="entry name" value="Leucine_aapep/pepB"/>
</dbReference>
<gene>
    <name evidence="8" type="ORF">METZ01_LOCUS87080</name>
</gene>
<dbReference type="CDD" id="cd00433">
    <property type="entry name" value="Peptidase_M17"/>
    <property type="match status" value="1"/>
</dbReference>
<feature type="non-terminal residue" evidence="8">
    <location>
        <position position="476"/>
    </location>
</feature>
<comment type="similarity">
    <text evidence="2">Belongs to the peptidase M17 family.</text>
</comment>
<dbReference type="HAMAP" id="MF_00181">
    <property type="entry name" value="Cytosol_peptidase_M17"/>
    <property type="match status" value="1"/>
</dbReference>